<protein>
    <submittedName>
        <fullName evidence="1">UDP-galactopyranose mutase</fullName>
    </submittedName>
</protein>
<sequence length="23" mass="2548">MGLCQSICGVQPLYKHTSRQLQG</sequence>
<proteinExistence type="predicted"/>
<reference evidence="1" key="1">
    <citation type="journal article" date="2015" name="Appl. Environ. Microbiol.">
        <title>Eight Novel Capsular Polysaccharide Synthesis Gene Loci Identified in Nontypeable Streptococcus suis Isolates.</title>
        <authorList>
            <person name="Zheng H."/>
            <person name="Ji S."/>
            <person name="Liu Z."/>
            <person name="Lan R."/>
            <person name="Huang Y."/>
            <person name="Bai X."/>
            <person name="Gottschalk M."/>
            <person name="Xu J."/>
        </authorList>
    </citation>
    <scope>NUCLEOTIDE SEQUENCE</scope>
    <source>
        <strain evidence="1">YS56_seq</strain>
    </source>
</reference>
<dbReference type="AlphaFoldDB" id="A0A0F6UY70"/>
<gene>
    <name evidence="1" type="primary">glf</name>
    <name evidence="1" type="ORF">YS56.seq-orf00028</name>
</gene>
<name>A0A0F6UY70_STRSU</name>
<dbReference type="EMBL" id="KM972273">
    <property type="protein sequence ID" value="AKE80271.1"/>
    <property type="molecule type" value="Genomic_DNA"/>
</dbReference>
<organism evidence="1">
    <name type="scientific">Streptococcus suis</name>
    <dbReference type="NCBI Taxonomy" id="1307"/>
    <lineage>
        <taxon>Bacteria</taxon>
        <taxon>Bacillati</taxon>
        <taxon>Bacillota</taxon>
        <taxon>Bacilli</taxon>
        <taxon>Lactobacillales</taxon>
        <taxon>Streptococcaceae</taxon>
        <taxon>Streptococcus</taxon>
    </lineage>
</organism>
<evidence type="ECO:0000313" key="1">
    <source>
        <dbReference type="EMBL" id="AKE80271.1"/>
    </source>
</evidence>
<accession>A0A0F6UY70</accession>